<organism>
    <name type="scientific">Culex quinquefasciatus</name>
    <name type="common">Southern house mosquito</name>
    <name type="synonym">Culex pungens</name>
    <dbReference type="NCBI Taxonomy" id="7176"/>
    <lineage>
        <taxon>Eukaryota</taxon>
        <taxon>Metazoa</taxon>
        <taxon>Ecdysozoa</taxon>
        <taxon>Arthropoda</taxon>
        <taxon>Hexapoda</taxon>
        <taxon>Insecta</taxon>
        <taxon>Pterygota</taxon>
        <taxon>Neoptera</taxon>
        <taxon>Endopterygota</taxon>
        <taxon>Diptera</taxon>
        <taxon>Nematocera</taxon>
        <taxon>Culicoidea</taxon>
        <taxon>Culicidae</taxon>
        <taxon>Culicinae</taxon>
        <taxon>Culicini</taxon>
        <taxon>Culex</taxon>
        <taxon>Culex</taxon>
    </lineage>
</organism>
<evidence type="ECO:0000313" key="2">
    <source>
        <dbReference type="EnsemblMetazoa" id="CPIJ001529-PA"/>
    </source>
</evidence>
<gene>
    <name evidence="2" type="primary">6033368</name>
    <name evidence="1" type="ORF">CpipJ_CPIJ001529</name>
</gene>
<reference evidence="1" key="1">
    <citation type="submission" date="2007-03" db="EMBL/GenBank/DDBJ databases">
        <title>Annotation of Culex pipiens quinquefasciatus.</title>
        <authorList>
            <consortium name="The Broad Institute Genome Sequencing Platform"/>
            <person name="Atkinson P.W."/>
            <person name="Hemingway J."/>
            <person name="Christensen B.M."/>
            <person name="Higgs S."/>
            <person name="Kodira C."/>
            <person name="Hannick L."/>
            <person name="Megy K."/>
            <person name="O'Leary S."/>
            <person name="Pearson M."/>
            <person name="Haas B.J."/>
            <person name="Mauceli E."/>
            <person name="Wortman J.R."/>
            <person name="Lee N.H."/>
            <person name="Guigo R."/>
            <person name="Stanke M."/>
            <person name="Alvarado L."/>
            <person name="Amedeo P."/>
            <person name="Antoine C.H."/>
            <person name="Arensburger P."/>
            <person name="Bidwell S.L."/>
            <person name="Crawford M."/>
            <person name="Camaro F."/>
            <person name="Devon K."/>
            <person name="Engels R."/>
            <person name="Hammond M."/>
            <person name="Howarth C."/>
            <person name="Koehrsen M."/>
            <person name="Lawson D."/>
            <person name="Montgomery P."/>
            <person name="Nene V."/>
            <person name="Nusbaum C."/>
            <person name="Puiu D."/>
            <person name="Romero-Severson J."/>
            <person name="Severson D.W."/>
            <person name="Shumway M."/>
            <person name="Sisk P."/>
            <person name="Stolte C."/>
            <person name="Zeng Q."/>
            <person name="Eisenstadt E."/>
            <person name="Fraser-Liggett C."/>
            <person name="Strausberg R."/>
            <person name="Galagan J."/>
            <person name="Birren B."/>
            <person name="Collins F.H."/>
        </authorList>
    </citation>
    <scope>NUCLEOTIDE SEQUENCE [LARGE SCALE GENOMIC DNA]</scope>
    <source>
        <strain evidence="1">JHB</strain>
    </source>
</reference>
<dbReference type="HOGENOM" id="CLU_2160836_0_0_1"/>
<dbReference type="EnsemblMetazoa" id="CPIJ001529-RA">
    <property type="protein sequence ID" value="CPIJ001529-PA"/>
    <property type="gene ID" value="CPIJ001529"/>
</dbReference>
<evidence type="ECO:0000313" key="1">
    <source>
        <dbReference type="EMBL" id="EDS34611.1"/>
    </source>
</evidence>
<dbReference type="VEuPathDB" id="VectorBase:CPIJ001529"/>
<keyword evidence="3" id="KW-1185">Reference proteome</keyword>
<evidence type="ECO:0000313" key="3">
    <source>
        <dbReference type="Proteomes" id="UP000002320"/>
    </source>
</evidence>
<accession>B0W546</accession>
<reference evidence="2" key="2">
    <citation type="submission" date="2020-05" db="UniProtKB">
        <authorList>
            <consortium name="EnsemblMetazoa"/>
        </authorList>
    </citation>
    <scope>IDENTIFICATION</scope>
    <source>
        <strain evidence="2">JHB</strain>
    </source>
</reference>
<dbReference type="Proteomes" id="UP000002320">
    <property type="component" value="Unassembled WGS sequence"/>
</dbReference>
<dbReference type="InParanoid" id="B0W546"/>
<name>B0W546_CULQU</name>
<dbReference type="AlphaFoldDB" id="B0W546"/>
<protein>
    <submittedName>
        <fullName evidence="1 2">Uncharacterized protein</fullName>
    </submittedName>
</protein>
<dbReference type="KEGG" id="cqu:CpipJ_CPIJ001529"/>
<proteinExistence type="predicted"/>
<sequence>MGSLDGAFSRREVFNGRLLEWVFGTIEHVNGTCEIHKIVCGNESDDDCSRRRYMIDATTPFGFVLDALASQIDDKQVLCSLIPDQFLVAAPRGRQLLNDLILMALCGFERR</sequence>
<dbReference type="EMBL" id="DS231840">
    <property type="protein sequence ID" value="EDS34611.1"/>
    <property type="molecule type" value="Genomic_DNA"/>
</dbReference>